<feature type="domain" description="WH1" evidence="3">
    <location>
        <begin position="23"/>
        <end position="134"/>
    </location>
</feature>
<feature type="compositionally biased region" description="Pro residues" evidence="2">
    <location>
        <begin position="240"/>
        <end position="249"/>
    </location>
</feature>
<protein>
    <submittedName>
        <fullName evidence="5">Uncharacterized protein</fullName>
    </submittedName>
</protein>
<evidence type="ECO:0000313" key="6">
    <source>
        <dbReference type="Proteomes" id="UP001476247"/>
    </source>
</evidence>
<evidence type="ECO:0000256" key="2">
    <source>
        <dbReference type="SAM" id="MobiDB-lite"/>
    </source>
</evidence>
<evidence type="ECO:0000313" key="5">
    <source>
        <dbReference type="EMBL" id="GAA5797052.1"/>
    </source>
</evidence>
<dbReference type="SUPFAM" id="SSF50729">
    <property type="entry name" value="PH domain-like"/>
    <property type="match status" value="1"/>
</dbReference>
<dbReference type="InterPro" id="IPR000697">
    <property type="entry name" value="WH1/EVH1_dom"/>
</dbReference>
<dbReference type="Proteomes" id="UP001476247">
    <property type="component" value="Unassembled WGS sequence"/>
</dbReference>
<organism evidence="5 6">
    <name type="scientific">Helicostylum pulchrum</name>
    <dbReference type="NCBI Taxonomy" id="562976"/>
    <lineage>
        <taxon>Eukaryota</taxon>
        <taxon>Fungi</taxon>
        <taxon>Fungi incertae sedis</taxon>
        <taxon>Mucoromycota</taxon>
        <taxon>Mucoromycotina</taxon>
        <taxon>Mucoromycetes</taxon>
        <taxon>Mucorales</taxon>
        <taxon>Mucorineae</taxon>
        <taxon>Mucoraceae</taxon>
        <taxon>Helicostylum</taxon>
    </lineage>
</organism>
<accession>A0ABP9XQK4</accession>
<dbReference type="EMBL" id="BAABUJ010000007">
    <property type="protein sequence ID" value="GAA5797052.1"/>
    <property type="molecule type" value="Genomic_DNA"/>
</dbReference>
<feature type="compositionally biased region" description="Polar residues" evidence="2">
    <location>
        <begin position="313"/>
        <end position="329"/>
    </location>
</feature>
<reference evidence="5 6" key="1">
    <citation type="submission" date="2024-04" db="EMBL/GenBank/DDBJ databases">
        <title>genome sequences of Mucor flavus KT1a and Helicostylum pulchrum KT1b strains isolation_sourced from the surface of a dry-aged beef.</title>
        <authorList>
            <person name="Toyotome T."/>
            <person name="Hosono M."/>
            <person name="Torimaru M."/>
            <person name="Fukuda K."/>
            <person name="Mikami N."/>
        </authorList>
    </citation>
    <scope>NUCLEOTIDE SEQUENCE [LARGE SCALE GENOMIC DNA]</scope>
    <source>
        <strain evidence="5 6">KT1b</strain>
    </source>
</reference>
<dbReference type="InterPro" id="IPR036936">
    <property type="entry name" value="CRIB_dom_sf"/>
</dbReference>
<dbReference type="Pfam" id="PF00568">
    <property type="entry name" value="WH1"/>
    <property type="match status" value="1"/>
</dbReference>
<feature type="compositionally biased region" description="Pro residues" evidence="2">
    <location>
        <begin position="261"/>
        <end position="311"/>
    </location>
</feature>
<keyword evidence="6" id="KW-1185">Reference proteome</keyword>
<feature type="compositionally biased region" description="Low complexity" evidence="2">
    <location>
        <begin position="359"/>
        <end position="380"/>
    </location>
</feature>
<evidence type="ECO:0000259" key="4">
    <source>
        <dbReference type="PROSITE" id="PS51082"/>
    </source>
</evidence>
<keyword evidence="1" id="KW-0597">Phosphoprotein</keyword>
<dbReference type="Gene3D" id="2.30.29.30">
    <property type="entry name" value="Pleckstrin-homology domain (PH domain)/Phosphotyrosine-binding domain (PTB)"/>
    <property type="match status" value="1"/>
</dbReference>
<dbReference type="PROSITE" id="PS51082">
    <property type="entry name" value="WH2"/>
    <property type="match status" value="1"/>
</dbReference>
<dbReference type="InterPro" id="IPR003124">
    <property type="entry name" value="WH2_dom"/>
</dbReference>
<feature type="domain" description="WH2" evidence="4">
    <location>
        <begin position="334"/>
        <end position="354"/>
    </location>
</feature>
<proteinExistence type="predicted"/>
<comment type="caution">
    <text evidence="5">The sequence shown here is derived from an EMBL/GenBank/DDBJ whole genome shotgun (WGS) entry which is preliminary data.</text>
</comment>
<sequence length="413" mass="45448">MKATKSPKSATLPRPEDKRIVRDALTSSNIFIAAVARLYISLPNNNEWKYSGLWGAVAFCRDRNKNNSFFIRLIDTDGKGVIWEQELYNGFEYVKDCAFFHTFETDDCLAGLLFVHQGEADIFHEKISNREIKHKKSHDVGRVGYIPGKGFTIDNNDPEILEILRELEKLDDFSAADINQNQEFIQTFIRQYRNTKKESTTKRLPPPPPPPSRKTRNNMPPPPIPPIKNRSPSPALSAQLPPPPPPPLPNRGLRQTQSIPSFPPMSRPPNLAAPPPPPPPPPSQQPPVINTPPLTPPMMGAPPPPPPPPPSKDYTSSPALSPIPKNTTAPIPAGRNDLLAAIRSTGGIGSLKKVSTSKAASTNNNQSFSATTTTTNSSNSKESMANSLAAVLQQRKTAMQSDDEDEDDDDDWK</sequence>
<feature type="region of interest" description="Disordered" evidence="2">
    <location>
        <begin position="193"/>
        <end position="334"/>
    </location>
</feature>
<feature type="compositionally biased region" description="Low complexity" evidence="2">
    <location>
        <begin position="227"/>
        <end position="239"/>
    </location>
</feature>
<feature type="region of interest" description="Disordered" evidence="2">
    <location>
        <begin position="351"/>
        <end position="413"/>
    </location>
</feature>
<feature type="compositionally biased region" description="Acidic residues" evidence="2">
    <location>
        <begin position="401"/>
        <end position="413"/>
    </location>
</feature>
<dbReference type="CDD" id="cd01205">
    <property type="entry name" value="EVH1_WASP-like"/>
    <property type="match status" value="1"/>
</dbReference>
<dbReference type="PROSITE" id="PS50229">
    <property type="entry name" value="WH1"/>
    <property type="match status" value="1"/>
</dbReference>
<name>A0ABP9XQK4_9FUNG</name>
<dbReference type="InterPro" id="IPR011993">
    <property type="entry name" value="PH-like_dom_sf"/>
</dbReference>
<evidence type="ECO:0000259" key="3">
    <source>
        <dbReference type="PROSITE" id="PS50229"/>
    </source>
</evidence>
<dbReference type="InterPro" id="IPR033927">
    <property type="entry name" value="WASPfam_EVH1"/>
</dbReference>
<dbReference type="SMART" id="SM00246">
    <property type="entry name" value="WH2"/>
    <property type="match status" value="1"/>
</dbReference>
<dbReference type="Gene3D" id="6.10.280.150">
    <property type="match status" value="1"/>
</dbReference>
<dbReference type="SMART" id="SM00461">
    <property type="entry name" value="WH1"/>
    <property type="match status" value="1"/>
</dbReference>
<dbReference type="Gene3D" id="3.90.810.10">
    <property type="entry name" value="CRIB domain"/>
    <property type="match status" value="1"/>
</dbReference>
<gene>
    <name evidence="5" type="ORF">HPULCUR_002430</name>
</gene>
<evidence type="ECO:0000256" key="1">
    <source>
        <dbReference type="ARBA" id="ARBA00022553"/>
    </source>
</evidence>